<reference evidence="2" key="1">
    <citation type="journal article" date="2022" name="Int. J. Mol. Sci.">
        <title>Draft Genome of Tanacetum Coccineum: Genomic Comparison of Closely Related Tanacetum-Family Plants.</title>
        <authorList>
            <person name="Yamashiro T."/>
            <person name="Shiraishi A."/>
            <person name="Nakayama K."/>
            <person name="Satake H."/>
        </authorList>
    </citation>
    <scope>NUCLEOTIDE SEQUENCE</scope>
</reference>
<evidence type="ECO:0008006" key="4">
    <source>
        <dbReference type="Google" id="ProtNLM"/>
    </source>
</evidence>
<keyword evidence="3" id="KW-1185">Reference proteome</keyword>
<proteinExistence type="predicted"/>
<dbReference type="PANTHER" id="PTHR33067:SF35">
    <property type="entry name" value="ASPARTIC PEPTIDASE DDI1-TYPE DOMAIN-CONTAINING PROTEIN"/>
    <property type="match status" value="1"/>
</dbReference>
<evidence type="ECO:0000256" key="1">
    <source>
        <dbReference type="SAM" id="MobiDB-lite"/>
    </source>
</evidence>
<feature type="compositionally biased region" description="Basic and acidic residues" evidence="1">
    <location>
        <begin position="91"/>
        <end position="102"/>
    </location>
</feature>
<dbReference type="PANTHER" id="PTHR33067">
    <property type="entry name" value="RNA-DIRECTED DNA POLYMERASE-RELATED"/>
    <property type="match status" value="1"/>
</dbReference>
<dbReference type="Proteomes" id="UP001151760">
    <property type="component" value="Unassembled WGS sequence"/>
</dbReference>
<reference evidence="2" key="2">
    <citation type="submission" date="2022-01" db="EMBL/GenBank/DDBJ databases">
        <authorList>
            <person name="Yamashiro T."/>
            <person name="Shiraishi A."/>
            <person name="Satake H."/>
            <person name="Nakayama K."/>
        </authorList>
    </citation>
    <scope>NUCLEOTIDE SEQUENCE</scope>
</reference>
<gene>
    <name evidence="2" type="ORF">Tco_1030810</name>
</gene>
<organism evidence="2 3">
    <name type="scientific">Tanacetum coccineum</name>
    <dbReference type="NCBI Taxonomy" id="301880"/>
    <lineage>
        <taxon>Eukaryota</taxon>
        <taxon>Viridiplantae</taxon>
        <taxon>Streptophyta</taxon>
        <taxon>Embryophyta</taxon>
        <taxon>Tracheophyta</taxon>
        <taxon>Spermatophyta</taxon>
        <taxon>Magnoliopsida</taxon>
        <taxon>eudicotyledons</taxon>
        <taxon>Gunneridae</taxon>
        <taxon>Pentapetalae</taxon>
        <taxon>asterids</taxon>
        <taxon>campanulids</taxon>
        <taxon>Asterales</taxon>
        <taxon>Asteraceae</taxon>
        <taxon>Asteroideae</taxon>
        <taxon>Anthemideae</taxon>
        <taxon>Anthemidinae</taxon>
        <taxon>Tanacetum</taxon>
    </lineage>
</organism>
<comment type="caution">
    <text evidence="2">The sequence shown here is derived from an EMBL/GenBank/DDBJ whole genome shotgun (WGS) entry which is preliminary data.</text>
</comment>
<feature type="compositionally biased region" description="Polar residues" evidence="1">
    <location>
        <begin position="75"/>
        <end position="90"/>
    </location>
</feature>
<dbReference type="EMBL" id="BQNB010018174">
    <property type="protein sequence ID" value="GJT71524.1"/>
    <property type="molecule type" value="Genomic_DNA"/>
</dbReference>
<sequence length="320" mass="36102">MAQHKFDTPIEGRIVGLEDTLNKFIRESSKKQKEIKGLIWDIKKGYDHDFKAQASSIKQLEVQVGKIAEIVQNKNSGSLPSATKTNPQEISSKEDKKSGDIEEDSKVPIILGRPFLAIAHAMIDVFNKKISLEVGEEKITFNIEKSMKFSTSADDTCHSFDLVDLTAHDHVQDNLPRTNTIHFCSSPLKDINPTMMRSEASIYGTKKRRNLLELRQNYDPNVDKNPTLFAASVTSEEKHIPKMKELPSHLEYAFLDGRPEFPVIISSLLSKQEKTLLLQVLTKHKTALAWKVADIKGISSSFCTHKILMDDNYKHAAQSQ</sequence>
<protein>
    <recommendedName>
        <fullName evidence="4">Reverse transcriptase domain-containing protein</fullName>
    </recommendedName>
</protein>
<feature type="region of interest" description="Disordered" evidence="1">
    <location>
        <begin position="75"/>
        <end position="102"/>
    </location>
</feature>
<evidence type="ECO:0000313" key="2">
    <source>
        <dbReference type="EMBL" id="GJT71524.1"/>
    </source>
</evidence>
<accession>A0ABQ5G8Y7</accession>
<name>A0ABQ5G8Y7_9ASTR</name>
<evidence type="ECO:0000313" key="3">
    <source>
        <dbReference type="Proteomes" id="UP001151760"/>
    </source>
</evidence>